<comment type="subcellular location">
    <subcellularLocation>
        <location evidence="1">Cell membrane</location>
        <topology evidence="1">Multi-pass membrane protein</topology>
    </subcellularLocation>
</comment>
<evidence type="ECO:0000256" key="4">
    <source>
        <dbReference type="ARBA" id="ARBA00022692"/>
    </source>
</evidence>
<evidence type="ECO:0000256" key="8">
    <source>
        <dbReference type="SAM" id="Phobius"/>
    </source>
</evidence>
<dbReference type="EMBL" id="BAAAMR010000007">
    <property type="protein sequence ID" value="GAA2125212.1"/>
    <property type="molecule type" value="Genomic_DNA"/>
</dbReference>
<organism evidence="10 11">
    <name type="scientific">Actinomadura napierensis</name>
    <dbReference type="NCBI Taxonomy" id="267854"/>
    <lineage>
        <taxon>Bacteria</taxon>
        <taxon>Bacillati</taxon>
        <taxon>Actinomycetota</taxon>
        <taxon>Actinomycetes</taxon>
        <taxon>Streptosporangiales</taxon>
        <taxon>Thermomonosporaceae</taxon>
        <taxon>Actinomadura</taxon>
    </lineage>
</organism>
<name>A0ABP5K5R7_9ACTN</name>
<proteinExistence type="inferred from homology"/>
<feature type="transmembrane region" description="Helical" evidence="8">
    <location>
        <begin position="615"/>
        <end position="634"/>
    </location>
</feature>
<evidence type="ECO:0000313" key="10">
    <source>
        <dbReference type="EMBL" id="GAA2125212.1"/>
    </source>
</evidence>
<gene>
    <name evidence="10" type="ORF">GCM10009727_13380</name>
</gene>
<dbReference type="PANTHER" id="PTHR33406">
    <property type="entry name" value="MEMBRANE PROTEIN MJ1562-RELATED"/>
    <property type="match status" value="1"/>
</dbReference>
<dbReference type="Pfam" id="PF03176">
    <property type="entry name" value="MMPL"/>
    <property type="match status" value="2"/>
</dbReference>
<feature type="transmembrane region" description="Helical" evidence="8">
    <location>
        <begin position="317"/>
        <end position="338"/>
    </location>
</feature>
<comment type="caution">
    <text evidence="10">The sequence shown here is derived from an EMBL/GenBank/DDBJ whole genome shotgun (WGS) entry which is preliminary data.</text>
</comment>
<feature type="region of interest" description="Disordered" evidence="7">
    <location>
        <begin position="1"/>
        <end position="40"/>
    </location>
</feature>
<evidence type="ECO:0000256" key="1">
    <source>
        <dbReference type="ARBA" id="ARBA00004651"/>
    </source>
</evidence>
<sequence>MNGQDTGALEPAMRASPCDGCDGSMPETTTGPVTPGPIRHPQPTRLARVLRTTKWIVLAAWIGLAIVATVFASRLGDVQRNDSAAYLPDGFDSSQVAHLAEPDPNRPGTETALVIYHRGDGAGLTAADRAAIAHDQHKATTLRLPGMRVPGPVLLSSDQKAALYSVRITPARADDDTVSTAVQRLRVIITEHTDTLRTNVTGEAALDVDNDGGDVDGPLLITSMAIVAVLLLLTYRSPVLWLAPLLAAGAAVMVARGAAYGLARAGLAVTDLSSAILIVLVFGAATDYALLLLNRYREELARHDDRHEALARALRRTTPAITASAATVTAGLLCLLAADLAGLRGLGPVAATGVIVALVAMLTLLPAMLACSGRWLLWPRIPTPTSTHGATDHRLWGSIATWVTRRSHLAAVVATAALAIAALGLGALHISADPLDKVPPHSDSVAGRHALARHFPEGLSAPLTVVLPARADKATMSAVQRAASATPNVAQAGPGQALGNRPTLTVDLSVPPYGSTAAHTIDDLRHRLHAIDPDVLVGGDPAVHLDYRRAALSDTERIVPLVLAAITLILGLLLRSLVAPLMLLATVVLSFAASLGLSALVFTRMLDYGGVAADLFIYIFVFLVALGVDYNIFLMERIREEHRRLRTTDAVRRGLTATGGVITAAGLVLAGTFAALAQIPDVTVAEVGIAVAIGVLVDTLLVRSVQVPAFVILLGHRTWWPARHKPTDK</sequence>
<evidence type="ECO:0000256" key="7">
    <source>
        <dbReference type="SAM" id="MobiDB-lite"/>
    </source>
</evidence>
<keyword evidence="4 8" id="KW-0812">Transmembrane</keyword>
<reference evidence="11" key="1">
    <citation type="journal article" date="2019" name="Int. J. Syst. Evol. Microbiol.">
        <title>The Global Catalogue of Microorganisms (GCM) 10K type strain sequencing project: providing services to taxonomists for standard genome sequencing and annotation.</title>
        <authorList>
            <consortium name="The Broad Institute Genomics Platform"/>
            <consortium name="The Broad Institute Genome Sequencing Center for Infectious Disease"/>
            <person name="Wu L."/>
            <person name="Ma J."/>
        </authorList>
    </citation>
    <scope>NUCLEOTIDE SEQUENCE [LARGE SCALE GENOMIC DNA]</scope>
    <source>
        <strain evidence="11">JCM 13850</strain>
    </source>
</reference>
<feature type="transmembrane region" description="Helical" evidence="8">
    <location>
        <begin position="558"/>
        <end position="574"/>
    </location>
</feature>
<protein>
    <submittedName>
        <fullName evidence="10">MMPL family transporter</fullName>
    </submittedName>
</protein>
<feature type="transmembrane region" description="Helical" evidence="8">
    <location>
        <begin position="689"/>
        <end position="715"/>
    </location>
</feature>
<feature type="transmembrane region" description="Helical" evidence="8">
    <location>
        <begin position="409"/>
        <end position="430"/>
    </location>
</feature>
<evidence type="ECO:0000313" key="11">
    <source>
        <dbReference type="Proteomes" id="UP001501020"/>
    </source>
</evidence>
<feature type="transmembrane region" description="Helical" evidence="8">
    <location>
        <begin position="275"/>
        <end position="296"/>
    </location>
</feature>
<evidence type="ECO:0000256" key="5">
    <source>
        <dbReference type="ARBA" id="ARBA00022989"/>
    </source>
</evidence>
<dbReference type="Proteomes" id="UP001501020">
    <property type="component" value="Unassembled WGS sequence"/>
</dbReference>
<dbReference type="Gene3D" id="1.20.1640.10">
    <property type="entry name" value="Multidrug efflux transporter AcrB transmembrane domain"/>
    <property type="match status" value="2"/>
</dbReference>
<feature type="transmembrane region" description="Helical" evidence="8">
    <location>
        <begin position="242"/>
        <end position="263"/>
    </location>
</feature>
<evidence type="ECO:0000256" key="6">
    <source>
        <dbReference type="ARBA" id="ARBA00023136"/>
    </source>
</evidence>
<dbReference type="SUPFAM" id="SSF82866">
    <property type="entry name" value="Multidrug efflux transporter AcrB transmembrane domain"/>
    <property type="match status" value="2"/>
</dbReference>
<feature type="transmembrane region" description="Helical" evidence="8">
    <location>
        <begin position="55"/>
        <end position="73"/>
    </location>
</feature>
<dbReference type="InterPro" id="IPR050545">
    <property type="entry name" value="Mycobact_MmpL"/>
</dbReference>
<feature type="transmembrane region" description="Helical" evidence="8">
    <location>
        <begin position="655"/>
        <end position="677"/>
    </location>
</feature>
<dbReference type="InterPro" id="IPR000731">
    <property type="entry name" value="SSD"/>
</dbReference>
<evidence type="ECO:0000259" key="9">
    <source>
        <dbReference type="PROSITE" id="PS50156"/>
    </source>
</evidence>
<evidence type="ECO:0000256" key="3">
    <source>
        <dbReference type="ARBA" id="ARBA00022475"/>
    </source>
</evidence>
<evidence type="ECO:0000256" key="2">
    <source>
        <dbReference type="ARBA" id="ARBA00010157"/>
    </source>
</evidence>
<dbReference type="PROSITE" id="PS50156">
    <property type="entry name" value="SSD"/>
    <property type="match status" value="1"/>
</dbReference>
<keyword evidence="6 8" id="KW-0472">Membrane</keyword>
<feature type="transmembrane region" description="Helical" evidence="8">
    <location>
        <begin position="217"/>
        <end position="235"/>
    </location>
</feature>
<feature type="transmembrane region" description="Helical" evidence="8">
    <location>
        <begin position="350"/>
        <end position="371"/>
    </location>
</feature>
<keyword evidence="5 8" id="KW-1133">Transmembrane helix</keyword>
<keyword evidence="3" id="KW-1003">Cell membrane</keyword>
<feature type="domain" description="SSD" evidence="9">
    <location>
        <begin position="240"/>
        <end position="371"/>
    </location>
</feature>
<comment type="similarity">
    <text evidence="2">Belongs to the resistance-nodulation-cell division (RND) (TC 2.A.6) family. MmpL subfamily.</text>
</comment>
<dbReference type="InterPro" id="IPR004869">
    <property type="entry name" value="MMPL_dom"/>
</dbReference>
<feature type="transmembrane region" description="Helical" evidence="8">
    <location>
        <begin position="581"/>
        <end position="603"/>
    </location>
</feature>
<dbReference type="PANTHER" id="PTHR33406:SF6">
    <property type="entry name" value="MEMBRANE PROTEIN YDGH-RELATED"/>
    <property type="match status" value="1"/>
</dbReference>
<keyword evidence="11" id="KW-1185">Reference proteome</keyword>
<accession>A0ABP5K5R7</accession>